<dbReference type="AlphaFoldDB" id="A0AAD7B4Q6"/>
<organism evidence="1 2">
    <name type="scientific">Roridomyces roridus</name>
    <dbReference type="NCBI Taxonomy" id="1738132"/>
    <lineage>
        <taxon>Eukaryota</taxon>
        <taxon>Fungi</taxon>
        <taxon>Dikarya</taxon>
        <taxon>Basidiomycota</taxon>
        <taxon>Agaricomycotina</taxon>
        <taxon>Agaricomycetes</taxon>
        <taxon>Agaricomycetidae</taxon>
        <taxon>Agaricales</taxon>
        <taxon>Marasmiineae</taxon>
        <taxon>Mycenaceae</taxon>
        <taxon>Roridomyces</taxon>
    </lineage>
</organism>
<dbReference type="Proteomes" id="UP001221142">
    <property type="component" value="Unassembled WGS sequence"/>
</dbReference>
<proteinExistence type="predicted"/>
<gene>
    <name evidence="1" type="ORF">FB45DRAFT_1010120</name>
</gene>
<sequence>MEQVRKVECEGISYAPWKRNSPQVTCARFESEGVGEGRRGYAHVELKPVAAVQGSSDLEGAGILTHARKACVEIEGRGAEVLIRIRSAFNLGERSVLVAGRASSSRGGRGEIGRRWREKTRGDIHMITPSLGQIRNRNGPLVDHPGPEIQLNINQA</sequence>
<keyword evidence="2" id="KW-1185">Reference proteome</keyword>
<accession>A0AAD7B4Q6</accession>
<evidence type="ECO:0000313" key="2">
    <source>
        <dbReference type="Proteomes" id="UP001221142"/>
    </source>
</evidence>
<comment type="caution">
    <text evidence="1">The sequence shown here is derived from an EMBL/GenBank/DDBJ whole genome shotgun (WGS) entry which is preliminary data.</text>
</comment>
<reference evidence="1" key="1">
    <citation type="submission" date="2023-03" db="EMBL/GenBank/DDBJ databases">
        <title>Massive genome expansion in bonnet fungi (Mycena s.s.) driven by repeated elements and novel gene families across ecological guilds.</title>
        <authorList>
            <consortium name="Lawrence Berkeley National Laboratory"/>
            <person name="Harder C.B."/>
            <person name="Miyauchi S."/>
            <person name="Viragh M."/>
            <person name="Kuo A."/>
            <person name="Thoen E."/>
            <person name="Andreopoulos B."/>
            <person name="Lu D."/>
            <person name="Skrede I."/>
            <person name="Drula E."/>
            <person name="Henrissat B."/>
            <person name="Morin E."/>
            <person name="Kohler A."/>
            <person name="Barry K."/>
            <person name="LaButti K."/>
            <person name="Morin E."/>
            <person name="Salamov A."/>
            <person name="Lipzen A."/>
            <person name="Mereny Z."/>
            <person name="Hegedus B."/>
            <person name="Baldrian P."/>
            <person name="Stursova M."/>
            <person name="Weitz H."/>
            <person name="Taylor A."/>
            <person name="Grigoriev I.V."/>
            <person name="Nagy L.G."/>
            <person name="Martin F."/>
            <person name="Kauserud H."/>
        </authorList>
    </citation>
    <scope>NUCLEOTIDE SEQUENCE</scope>
    <source>
        <strain evidence="1">9284</strain>
    </source>
</reference>
<dbReference type="EMBL" id="JARKIF010000037">
    <property type="protein sequence ID" value="KAJ7609836.1"/>
    <property type="molecule type" value="Genomic_DNA"/>
</dbReference>
<protein>
    <submittedName>
        <fullName evidence="1">Uncharacterized protein</fullName>
    </submittedName>
</protein>
<name>A0AAD7B4Q6_9AGAR</name>
<evidence type="ECO:0000313" key="1">
    <source>
        <dbReference type="EMBL" id="KAJ7609836.1"/>
    </source>
</evidence>